<dbReference type="AlphaFoldDB" id="A0A4P9YXD3"/>
<dbReference type="InterPro" id="IPR043519">
    <property type="entry name" value="NT_sf"/>
</dbReference>
<organism evidence="2 3">
    <name type="scientific">Syncephalis pseudoplumigaleata</name>
    <dbReference type="NCBI Taxonomy" id="1712513"/>
    <lineage>
        <taxon>Eukaryota</taxon>
        <taxon>Fungi</taxon>
        <taxon>Fungi incertae sedis</taxon>
        <taxon>Zoopagomycota</taxon>
        <taxon>Zoopagomycotina</taxon>
        <taxon>Zoopagomycetes</taxon>
        <taxon>Zoopagales</taxon>
        <taxon>Piptocephalidaceae</taxon>
        <taxon>Syncephalis</taxon>
    </lineage>
</organism>
<dbReference type="Proteomes" id="UP000278143">
    <property type="component" value="Unassembled WGS sequence"/>
</dbReference>
<feature type="compositionally biased region" description="Polar residues" evidence="1">
    <location>
        <begin position="1"/>
        <end position="10"/>
    </location>
</feature>
<accession>A0A4P9YXD3</accession>
<evidence type="ECO:0000313" key="2">
    <source>
        <dbReference type="EMBL" id="RKP24736.1"/>
    </source>
</evidence>
<dbReference type="SUPFAM" id="SSF81301">
    <property type="entry name" value="Nucleotidyltransferase"/>
    <property type="match status" value="1"/>
</dbReference>
<proteinExistence type="predicted"/>
<keyword evidence="3" id="KW-1185">Reference proteome</keyword>
<evidence type="ECO:0000256" key="1">
    <source>
        <dbReference type="SAM" id="MobiDB-lite"/>
    </source>
</evidence>
<feature type="region of interest" description="Disordered" evidence="1">
    <location>
        <begin position="1"/>
        <end position="29"/>
    </location>
</feature>
<protein>
    <submittedName>
        <fullName evidence="2">Uncharacterized protein</fullName>
    </submittedName>
</protein>
<name>A0A4P9YXD3_9FUNG</name>
<gene>
    <name evidence="2" type="ORF">SYNPS1DRAFT_23206</name>
</gene>
<feature type="compositionally biased region" description="Polar residues" evidence="1">
    <location>
        <begin position="17"/>
        <end position="29"/>
    </location>
</feature>
<sequence>MPATATTTMGSMPKQAPSMQGPSSATSTIAAPHMSTLPMGIDPATATTLILGMHRHMKPATLLSLLPYAYPAALASLVDILQKDAAASALSADGAAEDAKPAGDANSHHAAYLQALAQSPVYAMAASLSTALLDSSLRPLKQHDVVDPDVDPTAKPQQQQQADTVAPSAGKEKRARQKRLARWTCAPDKELKLTGDMLILYQALLPSMESVERRHRFVAKLQHIFNVEWPNRGAVVQLFGDVDICLMSSWSGFKNVYTMAEGLRKWAKVPIVKLWDPEL</sequence>
<evidence type="ECO:0000313" key="3">
    <source>
        <dbReference type="Proteomes" id="UP000278143"/>
    </source>
</evidence>
<reference evidence="3" key="1">
    <citation type="journal article" date="2018" name="Nat. Microbiol.">
        <title>Leveraging single-cell genomics to expand the fungal tree of life.</title>
        <authorList>
            <person name="Ahrendt S.R."/>
            <person name="Quandt C.A."/>
            <person name="Ciobanu D."/>
            <person name="Clum A."/>
            <person name="Salamov A."/>
            <person name="Andreopoulos B."/>
            <person name="Cheng J.F."/>
            <person name="Woyke T."/>
            <person name="Pelin A."/>
            <person name="Henrissat B."/>
            <person name="Reynolds N.K."/>
            <person name="Benny G.L."/>
            <person name="Smith M.E."/>
            <person name="James T.Y."/>
            <person name="Grigoriev I.V."/>
        </authorList>
    </citation>
    <scope>NUCLEOTIDE SEQUENCE [LARGE SCALE GENOMIC DNA]</scope>
    <source>
        <strain evidence="3">Benny S71-1</strain>
    </source>
</reference>
<feature type="region of interest" description="Disordered" evidence="1">
    <location>
        <begin position="143"/>
        <end position="177"/>
    </location>
</feature>
<dbReference type="OrthoDB" id="2274644at2759"/>
<dbReference type="EMBL" id="KZ990061">
    <property type="protein sequence ID" value="RKP24736.1"/>
    <property type="molecule type" value="Genomic_DNA"/>
</dbReference>